<dbReference type="PROSITE" id="PS51782">
    <property type="entry name" value="LYSM"/>
    <property type="match status" value="2"/>
</dbReference>
<evidence type="ECO:0000259" key="2">
    <source>
        <dbReference type="PROSITE" id="PS51782"/>
    </source>
</evidence>
<dbReference type="SUPFAM" id="SSF54106">
    <property type="entry name" value="LysM domain"/>
    <property type="match status" value="1"/>
</dbReference>
<reference evidence="3 4" key="1">
    <citation type="submission" date="2021-01" db="EMBL/GenBank/DDBJ databases">
        <title>Whole genome shotgun sequence of Cellulomonas phragmiteti NBRC 110785.</title>
        <authorList>
            <person name="Komaki H."/>
            <person name="Tamura T."/>
        </authorList>
    </citation>
    <scope>NUCLEOTIDE SEQUENCE [LARGE SCALE GENOMIC DNA]</scope>
    <source>
        <strain evidence="3 4">NBRC 110785</strain>
    </source>
</reference>
<feature type="region of interest" description="Disordered" evidence="1">
    <location>
        <begin position="1270"/>
        <end position="1295"/>
    </location>
</feature>
<dbReference type="Gene3D" id="3.10.350.10">
    <property type="entry name" value="LysM domain"/>
    <property type="match status" value="2"/>
</dbReference>
<dbReference type="InterPro" id="IPR018392">
    <property type="entry name" value="LysM"/>
</dbReference>
<organism evidence="3 4">
    <name type="scientific">Cellulomonas phragmiteti</name>
    <dbReference type="NCBI Taxonomy" id="478780"/>
    <lineage>
        <taxon>Bacteria</taxon>
        <taxon>Bacillati</taxon>
        <taxon>Actinomycetota</taxon>
        <taxon>Actinomycetes</taxon>
        <taxon>Micrococcales</taxon>
        <taxon>Cellulomonadaceae</taxon>
        <taxon>Cellulomonas</taxon>
    </lineage>
</organism>
<evidence type="ECO:0000313" key="4">
    <source>
        <dbReference type="Proteomes" id="UP000614741"/>
    </source>
</evidence>
<comment type="caution">
    <text evidence="3">The sequence shown here is derived from an EMBL/GenBank/DDBJ whole genome shotgun (WGS) entry which is preliminary data.</text>
</comment>
<sequence>MSGDVVAAAALDPTLAALQSALAARPGGVVPFDTATLGTAGAALVTLIGDQLGVGAVVLAGSATITPDATADTLTVVGPSTTPLLGIADPTVTAVFTSTTDPAHPGQRVLQVDLTVPTGSGWTLGTTFPMLATSALSALTLVPASAVLRLRSQPGPADAFGVVEPVGLNLEVSLVVASSPPLASAVTLVPGWATATVAVKGSATTGTGGESLTLRGPSPDPALTVPLAVAGLAKVTLGGLALSVAGSAVLDEDGAPSSSASVGVWGTATLAGTTLPVAVSVPLVTGPWTIGLLPGHAATLTQVMAMLTGVPLLGIVPDAVKNAVSLPVTELSVSLDADRTTFRGLSVVVRSDPDHPLAWALVPGAVELTAVGVGLQVTTVAGGARRTSGWVSGAMALGSGVTVGAMVTLPLGSGPITLTSEPDLDLADLGALTRVIGGGGLAELLPAGAGRLAGGFRLTSVSVTIDLSGELLSDVAVQLQTTTPWPVLPGQLVVDGLMIAVDVAHPLTAPAVSGQLVGTFAIGSAHVGIAVQKAPGGDWTLAVQADHVPLPTVADLATLAGTDVGATLPPTLATAAFEIGALGLDANLSTPALERFALTVDTVQAWTLVPDYLVLESVTAGLLLDWRSGTLAVTGSVIARLEVADTLFLVVSAERQLTGAWILTGALAQPLKVGGLVHRFFPATAVPQQVAGLEITTLSLTADTGDGSYTFDGALTWPFTLGDVAFRIDASATVSRSPDPATPGAHVFAGRLAGSLQSHFGSDQLKLGITYAFAGGTAPVYGFVLGFDQLALTCTLTTSTAGESILTAALTGVSFGDVVTFLVDLVDPSLGFHLSAPWDVLNQIRFDDFSLVANLTRRTIGLTYHVGKDLGLVDLETISLTYVHVGGRATVEVALTGRFLDQTYTTDKPLTWDLLDGSPPAVPGTGSKMLDLKYLGVGQHVVLVDPQATTMPAVLADLEQTVLAAADSAVQPWDLLAFDASSGWLVGARFVVMDTVTLGLVFNDPVLYGVQISLAGADAGVFAGLDFQILYRKVSDSVGVYHIELKLPDAMRHLEFGEVSVTLPVVVLDIYTNGDFAIDFGFPYDDDWTVCFGLEVFPFVGAGGFYFAKLSAATATGLPQITNGSFTPVIELGLALAIGVGKNFSAGPLSAGLSVTVQGVLQGTVAPFKPTGPGPDGDRYYRVLGSIAIVGKLYGTVDFKIITIQISVVAYARATLVVEAYQPILIELSVGVKVTASIKILFIRVHFSFEMHLDASFLIGEASTPPWALAPGSGSASTVGPSTRRRRSPAPGAVAARHPRALARRTAALGAAGGLDWAPVAVLAHAPVPVDVRVVPVLTVSGGPELDVQGVLVPFVATAATSEPATADQLRQVVVPPGADVADVAFHRLLEALLRWGAHALLGRSTGPVTAVDLGIIAEDLAAPPDGDDAFGYANLSAFLGANVVCCLTGPGDGGAPDTGGAALPIMPPLQMTVGGAAPVQFWAVNPVDAAYEQRIAAILAGLAVPIDDATAHDPAAPPAPARALPGDDATTKSLPTLVFDDAWRLLAKAAVQAGADALRTSTRATTATDSLATLAADACPTVAYTVRTGDTAAAIATAFGIRAADLVEANPTVPFDRPLLPGLSLTVPPPTTLLTYVLLPADVAVGTVLATLAARFVVDAAALQAANPGLDLATATAGTAVVVPVPEAVVGIADANLTVPLAAGVTLTLGGLTSRVRAGDTLASIAARFGLPDPTGPAVANQDDAGLLATGATMVVAQAPGGTPGTTFGYLVAPGDTLELITAVIWVRNAGVTTLEHAGWFANAVAAANPGVDLTTIGTTPVTLSIPGVEVTDHGLQPTGDPVAYLTKPGDTLTLVAGYAAALQTAPGVLAPLQAAIAALDPTITPGSTIRIPAQSHVVVDGATLASIADLFGVTVSDLALVGADAQVLAPGATLALPPTVPHTTTATDTLPSLATSYGCTVDHLVAQLAPVTGVLGAAVTVPDARQADLDDLVATLRSSGAATHAAGMLSRFLLHGLQVPDPAGGTEPTVPLATLTGQQFPVATAPIGQPSAAIDITLATPAPVPWLALVVEHVTVQGDTLAGILAQYGLPDATRLAQLNPDVDLDALPVGVTLRVPQPSIDADLTVDLQTRQWPAGTLDPELLSGPARLPLLQTGPVRHQLGTPTPWLAAVPPVLPVTGTAPVDATPSLWPLPPDLLARVAASPDPHPYDLVAGVPTPTGVQPTPVAAYAWGTRVPVQVRRVTGPAGYLPHSYALLGVPQSGRDRLLELWTRVVGSGDTAAVALLHDAPAGSGTGQQSDALDPTLTAVLRTNLSTDTHSGAAVAAVADGPPPAGSAYATLAAPGAFLQQLWECSVTASGGYVLTYVTTGGAGLPDAVFAAGDTATLSLVVLLGSHTGATPDRTLHPFTDVAVVLDALDRSRVSVYAEASDGSDTTRTSTVPPGNVGVELARRNASLEPPDPGQRTRSLAGLLGWTLTAGGGFDAVVGLAVGPTELSPPPGDDPRPGRAAFPLVGSNDDPEVWHFQQVVPVARFASPRPPAMPAGLPPAAADPYAGLGGEATFGLGFRDVFGNDVGTAAPLDDVVVPVGYTDELVAVAGWPGATVDYTFDTADGAARLTVAATFGVARFLPGPGQTPTSAARAAAAALVRYTGVHYQVRRPDLTAVVTTSLDAPGSPAGAGPAVLAPLQGFADAACLFLSVARSLQPVDATVPDATTTLADVGSAYGVTLDALAQVNAGTDADALVAGPLTVWWQHVVAAGDTFDAIAAATGVPMTRVVGLPQNATLPLAPGVVLTTGVRTVVVRAGDTLASIALLVDTTVGTLATANAATPGLLVAGSSVTVDQVTLGVDAGDDLASLVTRFAARGVTTTVVALAAATAALPGLLVVGAVLAVAPVAAAATDTLGVRTATVGARDTLASVASAQRCTVATLAAANAQRTGLLVGGVTITLRGTSVEVPDGATLADLAASFVATDLPVGVADVAAAAATLPGLLVEGATLAVVEIVVAGGEILADVVAAVPSLTTDRLVDFAGPGPAGVYPAGTALTYGTGTVQPIPGQTLEAVAAAVGATVSQLVVANALTPLREGAVVEIPGAVRVDPDLTARVAGVSAGPGATLASVAARLGTDLGDLAVTNATMPGLVVPGVTLPTEPPVTTAAGSTLASLAAAAGGMSVPAFADAVRDVTGLVAAAALVVTDLPLVGTRTLARLAADLGVGLDALARANAPLTGLVRPGAVFTAGSGGTPVTVTATALDTLASVAARFAGHGVAVDAPGLAAANATVPDLLQPTSPVVVPPGTATIALPLPHPVVPAPVFPLEVTLTLSRDAALVDPELADVPAVLTASTPVTPATTSTGGDAPSLIPLATAFRAAFAAQRLELASGPAPDTGSRQVWVLDLGPDGFSRIAADGSRARFFALAPLSTAPVSVAHVPIAPYDPATGTLGQATDHAFQSVDVDAWLATLLVAVDDFLTPASATAAFSLGAQSSLEAVVTAKQTIAGALRGRVAEILVPPGTRDDPAGDPALAAAREALYQSMLVALGTAVSTDAVIDVPVDVSSPFGQPVPVGPADTFTTLAAAYGVTPQGLALGLADTAGLLVVGATVAYGSRTHQVTAADTLGTLATALAVAVTDLPTGLSVEGGGPLFATGTIDAVAMRRTPGPLDSFATVARYLGVDVAACAVANAQVPGLLVAGTVVSVGGATHTVLPTDTLADVAGALGSTPAGVATDPGTRDRAGILSPSVTLHVVSGTDPIAPRVSGQGATRRYRVPAGAVLADLVAHYGVDAGYLAGFLAHRTGLLATGISLGFGTAPPVVVAPGDTPAMLAAHFGTTVLDLLASPVLAPGVALFAADAVLPLVGLSRVPDATDSFTSVAARFGTTVADVATANQDVTGLLVAGSVVQVGDDHHTVTGTDTLASIAAALGLDAPTLAVQPSVAATTGWFDPQRPFHGLQPTPATSVSTARTSLHDGGSRATFLFSTSADSAFRNLTVELDYPIEEIEFRVHDVAAAGGYQSSSWLRPVLPIVSGDDGGAIRTDLGPLVVPLPLRGTPTLPLTPAQTADAAVTAPAGIAEAKAWQLDLTFTQDAAAQDDVYLQVAFGGAPGAARAVSDELVTRLAQFAEVWPVLQPDVARLQDLPLGVANPVGSATATTFAALVGAVAAAMSADEVDLDLAVDPPTVTFRVDTTYDAATDPVTLAELTFTVVPPSGGQGPSRADLARAGAQPDPDAVPWPDVYVAATGDRPRRALTPRDPVGTSRTYVVPPGVAAFTTLDLQVVVPGAGQAGGGLDAAAVQQAVASVMLTRNERLVVTAPTAPEFVSRTPWVRPQSPAVPALTCSQRLPVGSTTDVAAAVTTMLTELLSPPGAGPAPATVTLGCRYAQQLAATTPPLVSHLPVLLVPHTAVDDAAGIDALAQLVAARVAAWESTTVPRALPGDAYVFELSLFGTSTAEVSRPLVILTRIETAFP</sequence>
<proteinExistence type="predicted"/>
<dbReference type="SMART" id="SM00257">
    <property type="entry name" value="LysM"/>
    <property type="match status" value="9"/>
</dbReference>
<evidence type="ECO:0000256" key="1">
    <source>
        <dbReference type="SAM" id="MobiDB-lite"/>
    </source>
</evidence>
<dbReference type="CDD" id="cd00118">
    <property type="entry name" value="LysM"/>
    <property type="match status" value="4"/>
</dbReference>
<name>A0ABQ4DK19_9CELL</name>
<dbReference type="RefSeq" id="WP_203671799.1">
    <property type="nucleotide sequence ID" value="NZ_BONP01000004.1"/>
</dbReference>
<feature type="region of interest" description="Disordered" evidence="1">
    <location>
        <begin position="4206"/>
        <end position="4231"/>
    </location>
</feature>
<evidence type="ECO:0000313" key="3">
    <source>
        <dbReference type="EMBL" id="GIG39276.1"/>
    </source>
</evidence>
<dbReference type="InterPro" id="IPR036779">
    <property type="entry name" value="LysM_dom_sf"/>
</dbReference>
<protein>
    <recommendedName>
        <fullName evidence="2">LysM domain-containing protein</fullName>
    </recommendedName>
</protein>
<feature type="domain" description="LysM" evidence="2">
    <location>
        <begin position="2073"/>
        <end position="2118"/>
    </location>
</feature>
<accession>A0ABQ4DK19</accession>
<dbReference type="Pfam" id="PF01476">
    <property type="entry name" value="LysM"/>
    <property type="match status" value="4"/>
</dbReference>
<dbReference type="Proteomes" id="UP000614741">
    <property type="component" value="Unassembled WGS sequence"/>
</dbReference>
<feature type="domain" description="LysM" evidence="2">
    <location>
        <begin position="1583"/>
        <end position="1628"/>
    </location>
</feature>
<gene>
    <name evidence="3" type="ORF">Cph01nite_10380</name>
</gene>
<keyword evidence="4" id="KW-1185">Reference proteome</keyword>
<dbReference type="EMBL" id="BONP01000004">
    <property type="protein sequence ID" value="GIG39276.1"/>
    <property type="molecule type" value="Genomic_DNA"/>
</dbReference>